<comment type="caution">
    <text evidence="2">The sequence shown here is derived from an EMBL/GenBank/DDBJ whole genome shotgun (WGS) entry which is preliminary data.</text>
</comment>
<dbReference type="GO" id="GO:0015074">
    <property type="term" value="P:DNA integration"/>
    <property type="evidence" value="ECO:0007669"/>
    <property type="project" value="InterPro"/>
</dbReference>
<dbReference type="EMBL" id="BGPR01000053">
    <property type="protein sequence ID" value="GBL87408.1"/>
    <property type="molecule type" value="Genomic_DNA"/>
</dbReference>
<reference evidence="2 3" key="1">
    <citation type="journal article" date="2019" name="Sci. Rep.">
        <title>Orb-weaving spider Araneus ventricosus genome elucidates the spidroin gene catalogue.</title>
        <authorList>
            <person name="Kono N."/>
            <person name="Nakamura H."/>
            <person name="Ohtoshi R."/>
            <person name="Moran D.A.P."/>
            <person name="Shinohara A."/>
            <person name="Yoshida Y."/>
            <person name="Fujiwara M."/>
            <person name="Mori M."/>
            <person name="Tomita M."/>
            <person name="Arakawa K."/>
        </authorList>
    </citation>
    <scope>NUCLEOTIDE SEQUENCE [LARGE SCALE GENOMIC DNA]</scope>
</reference>
<dbReference type="InterPro" id="IPR036397">
    <property type="entry name" value="RNaseH_sf"/>
</dbReference>
<dbReference type="Gene3D" id="3.30.420.10">
    <property type="entry name" value="Ribonuclease H-like superfamily/Ribonuclease H"/>
    <property type="match status" value="1"/>
</dbReference>
<gene>
    <name evidence="2" type="ORF">AVEN_118351_1</name>
</gene>
<organism evidence="2 3">
    <name type="scientific">Araneus ventricosus</name>
    <name type="common">Orbweaver spider</name>
    <name type="synonym">Epeira ventricosa</name>
    <dbReference type="NCBI Taxonomy" id="182803"/>
    <lineage>
        <taxon>Eukaryota</taxon>
        <taxon>Metazoa</taxon>
        <taxon>Ecdysozoa</taxon>
        <taxon>Arthropoda</taxon>
        <taxon>Chelicerata</taxon>
        <taxon>Arachnida</taxon>
        <taxon>Araneae</taxon>
        <taxon>Araneomorphae</taxon>
        <taxon>Entelegynae</taxon>
        <taxon>Araneoidea</taxon>
        <taxon>Araneidae</taxon>
        <taxon>Araneus</taxon>
    </lineage>
</organism>
<proteinExistence type="predicted"/>
<feature type="domain" description="Transposase Tc1-like" evidence="1">
    <location>
        <begin position="94"/>
        <end position="155"/>
    </location>
</feature>
<name>A0A4Y2B5X8_ARAVE</name>
<dbReference type="GO" id="GO:0006313">
    <property type="term" value="P:DNA transposition"/>
    <property type="evidence" value="ECO:0007669"/>
    <property type="project" value="InterPro"/>
</dbReference>
<dbReference type="Pfam" id="PF01498">
    <property type="entry name" value="HTH_Tnp_Tc3_2"/>
    <property type="match status" value="1"/>
</dbReference>
<evidence type="ECO:0000259" key="1">
    <source>
        <dbReference type="Pfam" id="PF01498"/>
    </source>
</evidence>
<dbReference type="OrthoDB" id="6155880at2759"/>
<dbReference type="GO" id="GO:0003677">
    <property type="term" value="F:DNA binding"/>
    <property type="evidence" value="ECO:0007669"/>
    <property type="project" value="InterPro"/>
</dbReference>
<sequence>MLQFASSDSSTESLIAKAESMSRRNNLLDEMRWRAVGCCKLVQDNLLLPESRMCIVVSSIDCGTITKGIKTPVEDVGLDVGESPQQQTIATCCRRTLTARQLASQLSDAAGRPVSRQTLSRRLHEGGLFLRRPVVCVPLFPAHARARLHWAREHRSWTLVQWSHVLFTDESLFNIQNDFRRAMIWREPGTRYREPNIVERYHYRGGGLLV</sequence>
<keyword evidence="3" id="KW-1185">Reference proteome</keyword>
<evidence type="ECO:0000313" key="3">
    <source>
        <dbReference type="Proteomes" id="UP000499080"/>
    </source>
</evidence>
<dbReference type="AlphaFoldDB" id="A0A4Y2B5X8"/>
<evidence type="ECO:0000313" key="2">
    <source>
        <dbReference type="EMBL" id="GBL87408.1"/>
    </source>
</evidence>
<accession>A0A4Y2B5X8</accession>
<protein>
    <recommendedName>
        <fullName evidence="1">Transposase Tc1-like domain-containing protein</fullName>
    </recommendedName>
</protein>
<dbReference type="Proteomes" id="UP000499080">
    <property type="component" value="Unassembled WGS sequence"/>
</dbReference>
<dbReference type="InterPro" id="IPR002492">
    <property type="entry name" value="Transposase_Tc1-like"/>
</dbReference>